<proteinExistence type="predicted"/>
<feature type="compositionally biased region" description="Polar residues" evidence="1">
    <location>
        <begin position="167"/>
        <end position="189"/>
    </location>
</feature>
<dbReference type="AlphaFoldDB" id="A0A8H5GXU8"/>
<dbReference type="SUPFAM" id="SSF69065">
    <property type="entry name" value="RNase III domain-like"/>
    <property type="match status" value="1"/>
</dbReference>
<dbReference type="GO" id="GO:0006396">
    <property type="term" value="P:RNA processing"/>
    <property type="evidence" value="ECO:0007669"/>
    <property type="project" value="InterPro"/>
</dbReference>
<protein>
    <recommendedName>
        <fullName evidence="2">RNase III domain-containing protein</fullName>
    </recommendedName>
</protein>
<dbReference type="PROSITE" id="PS50142">
    <property type="entry name" value="RNASE_3_2"/>
    <property type="match status" value="1"/>
</dbReference>
<feature type="domain" description="RNase III" evidence="2">
    <location>
        <begin position="39"/>
        <end position="135"/>
    </location>
</feature>
<dbReference type="Gene3D" id="1.10.1520.10">
    <property type="entry name" value="Ribonuclease III domain"/>
    <property type="match status" value="1"/>
</dbReference>
<dbReference type="Proteomes" id="UP000518752">
    <property type="component" value="Unassembled WGS sequence"/>
</dbReference>
<dbReference type="GO" id="GO:0004525">
    <property type="term" value="F:ribonuclease III activity"/>
    <property type="evidence" value="ECO:0007669"/>
    <property type="project" value="InterPro"/>
</dbReference>
<evidence type="ECO:0000313" key="4">
    <source>
        <dbReference type="Proteomes" id="UP000518752"/>
    </source>
</evidence>
<evidence type="ECO:0000256" key="1">
    <source>
        <dbReference type="SAM" id="MobiDB-lite"/>
    </source>
</evidence>
<organism evidence="3 4">
    <name type="scientific">Collybiopsis confluens</name>
    <dbReference type="NCBI Taxonomy" id="2823264"/>
    <lineage>
        <taxon>Eukaryota</taxon>
        <taxon>Fungi</taxon>
        <taxon>Dikarya</taxon>
        <taxon>Basidiomycota</taxon>
        <taxon>Agaricomycotina</taxon>
        <taxon>Agaricomycetes</taxon>
        <taxon>Agaricomycetidae</taxon>
        <taxon>Agaricales</taxon>
        <taxon>Marasmiineae</taxon>
        <taxon>Omphalotaceae</taxon>
        <taxon>Collybiopsis</taxon>
    </lineage>
</organism>
<feature type="compositionally biased region" description="Low complexity" evidence="1">
    <location>
        <begin position="244"/>
        <end position="269"/>
    </location>
</feature>
<evidence type="ECO:0000313" key="3">
    <source>
        <dbReference type="EMBL" id="KAF5372825.1"/>
    </source>
</evidence>
<name>A0A8H5GXU8_9AGAR</name>
<comment type="caution">
    <text evidence="3">The sequence shown here is derived from an EMBL/GenBank/DDBJ whole genome shotgun (WGS) entry which is preliminary data.</text>
</comment>
<feature type="region of interest" description="Disordered" evidence="1">
    <location>
        <begin position="160"/>
        <end position="275"/>
    </location>
</feature>
<evidence type="ECO:0000259" key="2">
    <source>
        <dbReference type="PROSITE" id="PS50142"/>
    </source>
</evidence>
<sequence>MITKPVFTNASPPPVLPTIGGNDIDLTDLTLGLFMSRPSSSPSLYGRERLVEVGTAALGLILTKYLFKLPAILSVEEIEARRSAVMEDETMLMWLDLYPKEKQRFLRQMDPSSDSQRELCAFFVAYIGAIYLSNAHSDALENWIVKLMTLPKEEAVFDSRPAGMLGGSQSAHPPSLLSSPNTRRGNSVSPDIPETVGEVQPSRSPPSGIDILAHHDSLSRRRSLPFPPTASSSSSTQLHPGLPSSSSFSPEQSESQSLSVQTSISSIAGSPPPSPPQVALIHIYETFSQKGIAITFSDAKCEGRATIFDGKCAVWILMKAYCLSLPVNDEVKGRGIGGSKKVAKENAVREA</sequence>
<reference evidence="3 4" key="1">
    <citation type="journal article" date="2020" name="ISME J.">
        <title>Uncovering the hidden diversity of litter-decomposition mechanisms in mushroom-forming fungi.</title>
        <authorList>
            <person name="Floudas D."/>
            <person name="Bentzer J."/>
            <person name="Ahren D."/>
            <person name="Johansson T."/>
            <person name="Persson P."/>
            <person name="Tunlid A."/>
        </authorList>
    </citation>
    <scope>NUCLEOTIDE SEQUENCE [LARGE SCALE GENOMIC DNA]</scope>
    <source>
        <strain evidence="3 4">CBS 406.79</strain>
    </source>
</reference>
<dbReference type="InterPro" id="IPR000999">
    <property type="entry name" value="RNase_III_dom"/>
</dbReference>
<dbReference type="InterPro" id="IPR036389">
    <property type="entry name" value="RNase_III_sf"/>
</dbReference>
<accession>A0A8H5GXU8</accession>
<dbReference type="OrthoDB" id="3353871at2759"/>
<gene>
    <name evidence="3" type="ORF">D9757_011121</name>
</gene>
<keyword evidence="4" id="KW-1185">Reference proteome</keyword>
<dbReference type="EMBL" id="JAACJN010000108">
    <property type="protein sequence ID" value="KAF5372825.1"/>
    <property type="molecule type" value="Genomic_DNA"/>
</dbReference>